<dbReference type="EMBL" id="CAJVCH010398248">
    <property type="protein sequence ID" value="CAG7817599.1"/>
    <property type="molecule type" value="Genomic_DNA"/>
</dbReference>
<feature type="region of interest" description="Disordered" evidence="1">
    <location>
        <begin position="13"/>
        <end position="36"/>
    </location>
</feature>
<organism evidence="2 3">
    <name type="scientific">Allacma fusca</name>
    <dbReference type="NCBI Taxonomy" id="39272"/>
    <lineage>
        <taxon>Eukaryota</taxon>
        <taxon>Metazoa</taxon>
        <taxon>Ecdysozoa</taxon>
        <taxon>Arthropoda</taxon>
        <taxon>Hexapoda</taxon>
        <taxon>Collembola</taxon>
        <taxon>Symphypleona</taxon>
        <taxon>Sminthuridae</taxon>
        <taxon>Allacma</taxon>
    </lineage>
</organism>
<reference evidence="2" key="1">
    <citation type="submission" date="2021-06" db="EMBL/GenBank/DDBJ databases">
        <authorList>
            <person name="Hodson N. C."/>
            <person name="Mongue J. A."/>
            <person name="Jaron S. K."/>
        </authorList>
    </citation>
    <scope>NUCLEOTIDE SEQUENCE</scope>
</reference>
<dbReference type="Proteomes" id="UP000708208">
    <property type="component" value="Unassembled WGS sequence"/>
</dbReference>
<evidence type="ECO:0000313" key="3">
    <source>
        <dbReference type="Proteomes" id="UP000708208"/>
    </source>
</evidence>
<gene>
    <name evidence="2" type="ORF">AFUS01_LOCUS28154</name>
</gene>
<evidence type="ECO:0000256" key="1">
    <source>
        <dbReference type="SAM" id="MobiDB-lite"/>
    </source>
</evidence>
<sequence>VGEVTREMALLRAEIEEQKRKPRPDKSPGFRATSNSHDLLLAEIQSLKGHMFNMSLSSPPKHSMACQTDFPPVSPDSLLEFMSLKEMLDMCMKLLDKEKAPPADRVIFPSKPTIQSDPHPPQPVRSEIHRPIIPPGNIRTQFRQAIQEAATVSDSPKTEEASNVNQMKQETRQPVAAKRSLNPQRGRSLFIPEEGPSPIGAAGGFPSRFSFSIPGALNPGQYPRRHSQHSSEDDPNINTSARLPHFN</sequence>
<dbReference type="AlphaFoldDB" id="A0A8J2KRG9"/>
<comment type="caution">
    <text evidence="2">The sequence shown here is derived from an EMBL/GenBank/DDBJ whole genome shotgun (WGS) entry which is preliminary data.</text>
</comment>
<feature type="non-terminal residue" evidence="2">
    <location>
        <position position="1"/>
    </location>
</feature>
<evidence type="ECO:0000313" key="2">
    <source>
        <dbReference type="EMBL" id="CAG7817599.1"/>
    </source>
</evidence>
<proteinExistence type="predicted"/>
<name>A0A8J2KRG9_9HEXA</name>
<feature type="region of interest" description="Disordered" evidence="1">
    <location>
        <begin position="150"/>
        <end position="247"/>
    </location>
</feature>
<feature type="compositionally biased region" description="Basic and acidic residues" evidence="1">
    <location>
        <begin position="13"/>
        <end position="28"/>
    </location>
</feature>
<protein>
    <submittedName>
        <fullName evidence="2">Uncharacterized protein</fullName>
    </submittedName>
</protein>
<keyword evidence="3" id="KW-1185">Reference proteome</keyword>
<feature type="region of interest" description="Disordered" evidence="1">
    <location>
        <begin position="109"/>
        <end position="128"/>
    </location>
</feature>
<accession>A0A8J2KRG9</accession>
<feature type="compositionally biased region" description="Polar residues" evidence="1">
    <location>
        <begin position="150"/>
        <end position="168"/>
    </location>
</feature>